<feature type="compositionally biased region" description="Polar residues" evidence="1">
    <location>
        <begin position="44"/>
        <end position="58"/>
    </location>
</feature>
<organism evidence="2 3">
    <name type="scientific">Necator americanus</name>
    <name type="common">Human hookworm</name>
    <dbReference type="NCBI Taxonomy" id="51031"/>
    <lineage>
        <taxon>Eukaryota</taxon>
        <taxon>Metazoa</taxon>
        <taxon>Ecdysozoa</taxon>
        <taxon>Nematoda</taxon>
        <taxon>Chromadorea</taxon>
        <taxon>Rhabditida</taxon>
        <taxon>Rhabditina</taxon>
        <taxon>Rhabditomorpha</taxon>
        <taxon>Strongyloidea</taxon>
        <taxon>Ancylostomatidae</taxon>
        <taxon>Bunostominae</taxon>
        <taxon>Necator</taxon>
    </lineage>
</organism>
<protein>
    <submittedName>
        <fullName evidence="2">Uncharacterized protein</fullName>
    </submittedName>
</protein>
<gene>
    <name evidence="2" type="primary">Necator_chrI.g2294</name>
    <name evidence="2" type="ORF">RB195_006167</name>
</gene>
<dbReference type="Proteomes" id="UP001303046">
    <property type="component" value="Unassembled WGS sequence"/>
</dbReference>
<feature type="region of interest" description="Disordered" evidence="1">
    <location>
        <begin position="33"/>
        <end position="168"/>
    </location>
</feature>
<dbReference type="EMBL" id="JAVFWL010000001">
    <property type="protein sequence ID" value="KAK6728943.1"/>
    <property type="molecule type" value="Genomic_DNA"/>
</dbReference>
<comment type="caution">
    <text evidence="2">The sequence shown here is derived from an EMBL/GenBank/DDBJ whole genome shotgun (WGS) entry which is preliminary data.</text>
</comment>
<sequence length="229" mass="25401">MSAHIPASPVPENRTYFEPVLVVSDTGSAEGLAPLAPVQRRQRTNTVCGTGQQGSTDDPTLLSPRPYDRKCGSMLSLDPPLPTPSKISNVRRRHEEYTTITDSISIHRNDRGLRQGRSHSTDHQDSAPHSEDEAESHDERESLSRQKRSADRRTMDDAEHSRLIEEEELADCELTDVISDVDDGEVHITEEEHELDLHDSFDDSKGGITFSVVNEQESPHLQSPSSSAA</sequence>
<evidence type="ECO:0000313" key="2">
    <source>
        <dbReference type="EMBL" id="KAK6728943.1"/>
    </source>
</evidence>
<name>A0ABR1BV24_NECAM</name>
<reference evidence="2 3" key="1">
    <citation type="submission" date="2023-08" db="EMBL/GenBank/DDBJ databases">
        <title>A Necator americanus chromosomal reference genome.</title>
        <authorList>
            <person name="Ilik V."/>
            <person name="Petrzelkova K.J."/>
            <person name="Pardy F."/>
            <person name="Fuh T."/>
            <person name="Niatou-Singa F.S."/>
            <person name="Gouil Q."/>
            <person name="Baker L."/>
            <person name="Ritchie M.E."/>
            <person name="Jex A.R."/>
            <person name="Gazzola D."/>
            <person name="Li H."/>
            <person name="Toshio Fujiwara R."/>
            <person name="Zhan B."/>
            <person name="Aroian R.V."/>
            <person name="Pafco B."/>
            <person name="Schwarz E.M."/>
        </authorList>
    </citation>
    <scope>NUCLEOTIDE SEQUENCE [LARGE SCALE GENOMIC DNA]</scope>
    <source>
        <strain evidence="2 3">Aroian</strain>
        <tissue evidence="2">Whole animal</tissue>
    </source>
</reference>
<accession>A0ABR1BV24</accession>
<evidence type="ECO:0000313" key="3">
    <source>
        <dbReference type="Proteomes" id="UP001303046"/>
    </source>
</evidence>
<feature type="compositionally biased region" description="Basic and acidic residues" evidence="1">
    <location>
        <begin position="105"/>
        <end position="164"/>
    </location>
</feature>
<proteinExistence type="predicted"/>
<evidence type="ECO:0000256" key="1">
    <source>
        <dbReference type="SAM" id="MobiDB-lite"/>
    </source>
</evidence>
<keyword evidence="3" id="KW-1185">Reference proteome</keyword>